<comment type="caution">
    <text evidence="1">The sequence shown here is derived from an EMBL/GenBank/DDBJ whole genome shotgun (WGS) entry which is preliminary data.</text>
</comment>
<gene>
    <name evidence="1" type="ORF">GCM10023230_09050</name>
</gene>
<name>A0ABP8ZP23_9FLAO</name>
<organism evidence="1 2">
    <name type="scientific">Flavobacterium hankyongi</name>
    <dbReference type="NCBI Taxonomy" id="1176532"/>
    <lineage>
        <taxon>Bacteria</taxon>
        <taxon>Pseudomonadati</taxon>
        <taxon>Bacteroidota</taxon>
        <taxon>Flavobacteriia</taxon>
        <taxon>Flavobacteriales</taxon>
        <taxon>Flavobacteriaceae</taxon>
        <taxon>Flavobacterium</taxon>
    </lineage>
</organism>
<accession>A0ABP8ZP23</accession>
<dbReference type="EMBL" id="BAABIP010000007">
    <property type="protein sequence ID" value="GAA4761969.1"/>
    <property type="molecule type" value="Genomic_DNA"/>
</dbReference>
<reference evidence="2" key="1">
    <citation type="journal article" date="2019" name="Int. J. Syst. Evol. Microbiol.">
        <title>The Global Catalogue of Microorganisms (GCM) 10K type strain sequencing project: providing services to taxonomists for standard genome sequencing and annotation.</title>
        <authorList>
            <consortium name="The Broad Institute Genomics Platform"/>
            <consortium name="The Broad Institute Genome Sequencing Center for Infectious Disease"/>
            <person name="Wu L."/>
            <person name="Ma J."/>
        </authorList>
    </citation>
    <scope>NUCLEOTIDE SEQUENCE [LARGE SCALE GENOMIC DNA]</scope>
    <source>
        <strain evidence="2">JCM 18198</strain>
    </source>
</reference>
<evidence type="ECO:0008006" key="3">
    <source>
        <dbReference type="Google" id="ProtNLM"/>
    </source>
</evidence>
<dbReference type="Gene3D" id="2.40.10.120">
    <property type="match status" value="1"/>
</dbReference>
<proteinExistence type="predicted"/>
<keyword evidence="2" id="KW-1185">Reference proteome</keyword>
<dbReference type="RefSeq" id="WP_264543931.1">
    <property type="nucleotide sequence ID" value="NZ_BAABIP010000007.1"/>
</dbReference>
<dbReference type="InterPro" id="IPR009003">
    <property type="entry name" value="Peptidase_S1_PA"/>
</dbReference>
<evidence type="ECO:0000313" key="1">
    <source>
        <dbReference type="EMBL" id="GAA4761969.1"/>
    </source>
</evidence>
<dbReference type="Pfam" id="PF13365">
    <property type="entry name" value="Trypsin_2"/>
    <property type="match status" value="1"/>
</dbReference>
<protein>
    <recommendedName>
        <fullName evidence="3">Serine protease</fullName>
    </recommendedName>
</protein>
<dbReference type="SUPFAM" id="SSF50494">
    <property type="entry name" value="Trypsin-like serine proteases"/>
    <property type="match status" value="1"/>
</dbReference>
<dbReference type="Proteomes" id="UP001500141">
    <property type="component" value="Unassembled WGS sequence"/>
</dbReference>
<sequence length="207" mass="23446">MMKLNKNQVCIISDRNEKIPELGTGFLFLRKDWILTAAHVVMEHGLPRQNLYIEFVPNINEKVILNVKVLAEHKECDIAILQIVDKNNPCEFPLYPGHESLSSYKGLLYCGFESSDGNLRIEITEKFSKDVRIRDYEEVIMEFPSEYVTGGYSGGPIFGNGGVVIGLMINQFSEENNTKGNFARATSIKTIMDSILISIDSERMKVF</sequence>
<evidence type="ECO:0000313" key="2">
    <source>
        <dbReference type="Proteomes" id="UP001500141"/>
    </source>
</evidence>